<evidence type="ECO:0000313" key="2">
    <source>
        <dbReference type="Proteomes" id="UP001596442"/>
    </source>
</evidence>
<comment type="caution">
    <text evidence="1">The sequence shown here is derived from an EMBL/GenBank/DDBJ whole genome shotgun (WGS) entry which is preliminary data.</text>
</comment>
<proteinExistence type="predicted"/>
<sequence length="152" mass="17710">SHVCFQAIEWVKVSPLVKPIRALFPEYKVPCHFTRQPKNVDGSRFSGVYTEISLAAPVIESFVRIALPNAESRYCLDSIDEFVDKFPEDNPFNFIGIQGVHYCLLRMFVGDFDYIKKCCEEAVAGNEDFRLDELRQIVQRMEDMEFREQFVK</sequence>
<dbReference type="AlphaFoldDB" id="A0ABD5SFV5"/>
<reference evidence="1 2" key="1">
    <citation type="journal article" date="2019" name="Int. J. Syst. Evol. Microbiol.">
        <title>The Global Catalogue of Microorganisms (GCM) 10K type strain sequencing project: providing services to taxonomists for standard genome sequencing and annotation.</title>
        <authorList>
            <consortium name="The Broad Institute Genomics Platform"/>
            <consortium name="The Broad Institute Genome Sequencing Center for Infectious Disease"/>
            <person name="Wu L."/>
            <person name="Ma J."/>
        </authorList>
    </citation>
    <scope>NUCLEOTIDE SEQUENCE [LARGE SCALE GENOMIC DNA]</scope>
    <source>
        <strain evidence="1 2">CGMCC 1.3239</strain>
    </source>
</reference>
<dbReference type="RefSeq" id="WP_379784265.1">
    <property type="nucleotide sequence ID" value="NZ_JBHSWW010000669.1"/>
</dbReference>
<organism evidence="1 2">
    <name type="scientific">Halorubrum tibetense</name>
    <dbReference type="NCBI Taxonomy" id="175631"/>
    <lineage>
        <taxon>Archaea</taxon>
        <taxon>Methanobacteriati</taxon>
        <taxon>Methanobacteriota</taxon>
        <taxon>Stenosarchaea group</taxon>
        <taxon>Halobacteria</taxon>
        <taxon>Halobacteriales</taxon>
        <taxon>Haloferacaceae</taxon>
        <taxon>Halorubrum</taxon>
    </lineage>
</organism>
<keyword evidence="2" id="KW-1185">Reference proteome</keyword>
<name>A0ABD5SFV5_9EURY</name>
<feature type="non-terminal residue" evidence="1">
    <location>
        <position position="1"/>
    </location>
</feature>
<dbReference type="Proteomes" id="UP001596442">
    <property type="component" value="Unassembled WGS sequence"/>
</dbReference>
<gene>
    <name evidence="1" type="ORF">ACFQEU_17655</name>
</gene>
<dbReference type="EMBL" id="JBHSWW010000669">
    <property type="protein sequence ID" value="MFC6755277.1"/>
    <property type="molecule type" value="Genomic_DNA"/>
</dbReference>
<evidence type="ECO:0000313" key="1">
    <source>
        <dbReference type="EMBL" id="MFC6755277.1"/>
    </source>
</evidence>
<accession>A0ABD5SFV5</accession>
<protein>
    <submittedName>
        <fullName evidence="1">Uncharacterized protein</fullName>
    </submittedName>
</protein>